<comment type="caution">
    <text evidence="2">The sequence shown here is derived from an EMBL/GenBank/DDBJ whole genome shotgun (WGS) entry which is preliminary data.</text>
</comment>
<accession>A0ABV3S9D4</accession>
<dbReference type="Pfam" id="PF05494">
    <property type="entry name" value="MlaC"/>
    <property type="match status" value="1"/>
</dbReference>
<protein>
    <submittedName>
        <fullName evidence="2">ABC transporter substrate-binding protein</fullName>
    </submittedName>
</protein>
<dbReference type="Gene3D" id="3.10.450.710">
    <property type="entry name" value="Tgt2/MlaC"/>
    <property type="match status" value="1"/>
</dbReference>
<dbReference type="PANTHER" id="PTHR36573:SF1">
    <property type="entry name" value="INTERMEMBRANE PHOSPHOLIPID TRANSPORT SYSTEM BINDING PROTEIN MLAC"/>
    <property type="match status" value="1"/>
</dbReference>
<dbReference type="InterPro" id="IPR042245">
    <property type="entry name" value="Tgt2/MlaC_sf"/>
</dbReference>
<evidence type="ECO:0000313" key="3">
    <source>
        <dbReference type="Proteomes" id="UP001556653"/>
    </source>
</evidence>
<dbReference type="PANTHER" id="PTHR36573">
    <property type="entry name" value="INTERMEMBRANE PHOSPHOLIPID TRANSPORT SYSTEM BINDING PROTEIN MLAC"/>
    <property type="match status" value="1"/>
</dbReference>
<feature type="chain" id="PRO_5046278541" evidence="1">
    <location>
        <begin position="25"/>
        <end position="233"/>
    </location>
</feature>
<dbReference type="Proteomes" id="UP001556653">
    <property type="component" value="Unassembled WGS sequence"/>
</dbReference>
<keyword evidence="3" id="KW-1185">Reference proteome</keyword>
<dbReference type="InterPro" id="IPR008869">
    <property type="entry name" value="MlaC/ttg2D"/>
</dbReference>
<evidence type="ECO:0000256" key="1">
    <source>
        <dbReference type="SAM" id="SignalP"/>
    </source>
</evidence>
<dbReference type="RefSeq" id="WP_367967198.1">
    <property type="nucleotide sequence ID" value="NZ_JBAKFJ010000001.1"/>
</dbReference>
<organism evidence="2 3">
    <name type="scientific">Spiribacter onubensis</name>
    <dbReference type="NCBI Taxonomy" id="3122420"/>
    <lineage>
        <taxon>Bacteria</taxon>
        <taxon>Pseudomonadati</taxon>
        <taxon>Pseudomonadota</taxon>
        <taxon>Gammaproteobacteria</taxon>
        <taxon>Chromatiales</taxon>
        <taxon>Ectothiorhodospiraceae</taxon>
        <taxon>Spiribacter</taxon>
    </lineage>
</organism>
<sequence length="233" mass="25028">MNAPRTLILAIALLLAGLLPATVAASADAGGEPASPEEVVNEVVTEALQTIAEERETLATDRAAGVELFNDQVLPWVDTDLMARFAMGPAARQADPAEIERLRAALTNRVANLYAGALQRYAEEAADFAEEGEVSLRTVSEDDKRAIVSARVRGPHVDDLTLRIQLYKRDDRWRVFDIETSGVSILLVFRDALQAASHGGDVDAMIAALEEGSVNVEEAWEEETGDAADAADS</sequence>
<feature type="signal peptide" evidence="1">
    <location>
        <begin position="1"/>
        <end position="24"/>
    </location>
</feature>
<proteinExistence type="predicted"/>
<keyword evidence="1" id="KW-0732">Signal</keyword>
<reference evidence="2 3" key="1">
    <citation type="submission" date="2024-02" db="EMBL/GenBank/DDBJ databases">
        <title>New especies of Spiribacter isolated from saline water.</title>
        <authorList>
            <person name="Leon M.J."/>
            <person name="De La Haba R."/>
            <person name="Sanchez-Porro C."/>
            <person name="Ventosa A."/>
        </authorList>
    </citation>
    <scope>NUCLEOTIDE SEQUENCE [LARGE SCALE GENOMIC DNA]</scope>
    <source>
        <strain evidence="3">ag22IC4-227</strain>
    </source>
</reference>
<evidence type="ECO:0000313" key="2">
    <source>
        <dbReference type="EMBL" id="MEX0386736.1"/>
    </source>
</evidence>
<name>A0ABV3S9D4_9GAMM</name>
<gene>
    <name evidence="2" type="ORF">V6X64_07015</name>
</gene>
<dbReference type="EMBL" id="JBAKFJ010000001">
    <property type="protein sequence ID" value="MEX0386736.1"/>
    <property type="molecule type" value="Genomic_DNA"/>
</dbReference>